<name>A0A7N8YAX3_9TELE</name>
<dbReference type="InterPro" id="IPR022780">
    <property type="entry name" value="Dynein_light_int_chain"/>
</dbReference>
<evidence type="ECO:0000256" key="5">
    <source>
        <dbReference type="ARBA" id="ARBA00022490"/>
    </source>
</evidence>
<comment type="subunit">
    <text evidence="14">Homodimer. The cytoplasmic dynein 1 complex consists of two catalytic heavy chains (HCs) and a number of non-catalytic subunits presented by intermediate chains (ICs).</text>
</comment>
<comment type="similarity">
    <text evidence="2 14">Belongs to the dynein light intermediate chain family.</text>
</comment>
<keyword evidence="6" id="KW-0597">Phosphoprotein</keyword>
<sequence>MAPVLEKQLPGAAGPGDNNNEDEEGQNLWSSILSEVSTRSSSKLPPGKNILVFGEDGSGKTTLMAKLQGAEHNKKGRGLEYLYLNVHDEDRDDLTRCNVWILDGDIYHKGLLKFAVSAQALPDCLAVFVVDMSRPWTIMESLQKWASVLRDHVDKLKISPEDMREMEQKMVKAFQEYTEPEDATPSSPQRRTATAGDDEAVVLPLGDNTLTYNLGIPVLIVCTKCDAVSVLEKEHDYREEHFDFIQSHIRRFCLQYGAGLIYTSVKEEKNLVLLYKYIVHKLYDFQLTTPALIVEKDAVFIPSGWDNEKKIGILHENFTTVRPEDPFEDFITTPPVRKLYCKYFAESPGRPASGSPRPAGRAGQPSVTSGSPMAAVKKPDPNMKGTGAANEGVLANFFNSLLSKKTGAPGSPGTGAVGPGVQGSAKKTGQKPGLTDVQAELDRMTRKQDSMVSANNIPPPTENEA</sequence>
<protein>
    <recommendedName>
        <fullName evidence="14">Dynein light intermediate chain</fullName>
    </recommendedName>
</protein>
<dbReference type="GO" id="GO:0005874">
    <property type="term" value="C:microtubule"/>
    <property type="evidence" value="ECO:0007669"/>
    <property type="project" value="UniProtKB-KW"/>
</dbReference>
<evidence type="ECO:0000256" key="1">
    <source>
        <dbReference type="ARBA" id="ARBA00004245"/>
    </source>
</evidence>
<dbReference type="PANTHER" id="PTHR12688">
    <property type="entry name" value="DYNEIN LIGHT INTERMEDIATE CHAIN"/>
    <property type="match status" value="1"/>
</dbReference>
<dbReference type="Ensembl" id="ENSMAMT00000037975.1">
    <property type="protein sequence ID" value="ENSMAMP00000062349.1"/>
    <property type="gene ID" value="ENSMAMG00000002195.2"/>
</dbReference>
<dbReference type="GO" id="GO:0005524">
    <property type="term" value="F:ATP binding"/>
    <property type="evidence" value="ECO:0007669"/>
    <property type="project" value="UniProtKB-KW"/>
</dbReference>
<dbReference type="PANTHER" id="PTHR12688:SF1">
    <property type="entry name" value="CYTOPLASMIC DYNEIN 1 LIGHT INTERMEDIATE CHAIN 2"/>
    <property type="match status" value="1"/>
</dbReference>
<evidence type="ECO:0000256" key="9">
    <source>
        <dbReference type="ARBA" id="ARBA00022840"/>
    </source>
</evidence>
<dbReference type="SUPFAM" id="SSF52540">
    <property type="entry name" value="P-loop containing nucleoside triphosphate hydrolases"/>
    <property type="match status" value="1"/>
</dbReference>
<dbReference type="Proteomes" id="UP000261640">
    <property type="component" value="Unplaced"/>
</dbReference>
<feature type="region of interest" description="Disordered" evidence="15">
    <location>
        <begin position="349"/>
        <end position="388"/>
    </location>
</feature>
<comment type="subcellular location">
    <subcellularLocation>
        <location evidence="1 14">Cytoplasm</location>
        <location evidence="1 14">Cytoskeleton</location>
    </subcellularLocation>
</comment>
<comment type="function">
    <text evidence="13 14">Acts as one of several non-catalytic accessory components of the cytoplasmic dynein 1 complex that are thought to be involved in linking dynein to cargos and to adapter proteins that regulate dynein function. Cytoplasmic dynein 1 acts as a motor for the intracellular retrograde motility of vesicles and organelles along microtubules. May play a role in binding dynein to membranous organelles or chromosomes.</text>
</comment>
<reference evidence="16" key="2">
    <citation type="submission" date="2025-09" db="UniProtKB">
        <authorList>
            <consortium name="Ensembl"/>
        </authorList>
    </citation>
    <scope>IDENTIFICATION</scope>
</reference>
<dbReference type="GO" id="GO:0007018">
    <property type="term" value="P:microtubule-based movement"/>
    <property type="evidence" value="ECO:0007669"/>
    <property type="project" value="InterPro"/>
</dbReference>
<keyword evidence="4" id="KW-0488">Methylation</keyword>
<evidence type="ECO:0000256" key="10">
    <source>
        <dbReference type="ARBA" id="ARBA00023017"/>
    </source>
</evidence>
<evidence type="ECO:0000256" key="6">
    <source>
        <dbReference type="ARBA" id="ARBA00022553"/>
    </source>
</evidence>
<dbReference type="CDD" id="cd00882">
    <property type="entry name" value="Ras_like_GTPase"/>
    <property type="match status" value="1"/>
</dbReference>
<reference evidence="16" key="1">
    <citation type="submission" date="2025-08" db="UniProtKB">
        <authorList>
            <consortium name="Ensembl"/>
        </authorList>
    </citation>
    <scope>IDENTIFICATION</scope>
</reference>
<keyword evidence="7 14" id="KW-0493">Microtubule</keyword>
<dbReference type="GO" id="GO:0005813">
    <property type="term" value="C:centrosome"/>
    <property type="evidence" value="ECO:0007669"/>
    <property type="project" value="TreeGrafter"/>
</dbReference>
<evidence type="ECO:0000256" key="15">
    <source>
        <dbReference type="SAM" id="MobiDB-lite"/>
    </source>
</evidence>
<keyword evidence="5 14" id="KW-0963">Cytoplasm</keyword>
<evidence type="ECO:0000256" key="12">
    <source>
        <dbReference type="ARBA" id="ARBA00023212"/>
    </source>
</evidence>
<dbReference type="Pfam" id="PF05783">
    <property type="entry name" value="DLIC"/>
    <property type="match status" value="2"/>
</dbReference>
<evidence type="ECO:0000313" key="16">
    <source>
        <dbReference type="Ensembl" id="ENSMAMP00000062349.1"/>
    </source>
</evidence>
<evidence type="ECO:0000256" key="4">
    <source>
        <dbReference type="ARBA" id="ARBA00022481"/>
    </source>
</evidence>
<evidence type="ECO:0000256" key="11">
    <source>
        <dbReference type="ARBA" id="ARBA00023175"/>
    </source>
</evidence>
<keyword evidence="12 14" id="KW-0206">Cytoskeleton</keyword>
<dbReference type="InterPro" id="IPR008467">
    <property type="entry name" value="Dynein1_light_intermed_chain"/>
</dbReference>
<dbReference type="InterPro" id="IPR027417">
    <property type="entry name" value="P-loop_NTPase"/>
</dbReference>
<accession>A0A7N8YAX3</accession>
<feature type="region of interest" description="Disordered" evidence="15">
    <location>
        <begin position="1"/>
        <end position="30"/>
    </location>
</feature>
<feature type="compositionally biased region" description="Low complexity" evidence="15">
    <location>
        <begin position="349"/>
        <end position="363"/>
    </location>
</feature>
<dbReference type="GeneTree" id="ENSGT00390000008295"/>
<dbReference type="GO" id="GO:0000226">
    <property type="term" value="P:microtubule cytoskeleton organization"/>
    <property type="evidence" value="ECO:0007669"/>
    <property type="project" value="TreeGrafter"/>
</dbReference>
<keyword evidence="8 14" id="KW-0547">Nucleotide-binding</keyword>
<dbReference type="Gene3D" id="3.40.50.300">
    <property type="entry name" value="P-loop containing nucleotide triphosphate hydrolases"/>
    <property type="match status" value="1"/>
</dbReference>
<feature type="region of interest" description="Disordered" evidence="15">
    <location>
        <begin position="406"/>
        <end position="465"/>
    </location>
</feature>
<evidence type="ECO:0000256" key="3">
    <source>
        <dbReference type="ARBA" id="ARBA00022448"/>
    </source>
</evidence>
<dbReference type="AlphaFoldDB" id="A0A7N8YAX3"/>
<dbReference type="GO" id="GO:0005868">
    <property type="term" value="C:cytoplasmic dynein complex"/>
    <property type="evidence" value="ECO:0007669"/>
    <property type="project" value="UniProtKB-UniRule"/>
</dbReference>
<evidence type="ECO:0000256" key="8">
    <source>
        <dbReference type="ARBA" id="ARBA00022741"/>
    </source>
</evidence>
<evidence type="ECO:0000256" key="7">
    <source>
        <dbReference type="ARBA" id="ARBA00022701"/>
    </source>
</evidence>
<evidence type="ECO:0000313" key="17">
    <source>
        <dbReference type="Proteomes" id="UP000261640"/>
    </source>
</evidence>
<keyword evidence="10 14" id="KW-0243">Dynein</keyword>
<proteinExistence type="inferred from homology"/>
<feature type="compositionally biased region" description="Gly residues" evidence="15">
    <location>
        <begin position="410"/>
        <end position="421"/>
    </location>
</feature>
<keyword evidence="3 14" id="KW-0813">Transport</keyword>
<evidence type="ECO:0000256" key="14">
    <source>
        <dbReference type="RuleBase" id="RU366047"/>
    </source>
</evidence>
<feature type="compositionally biased region" description="Basic and acidic residues" evidence="15">
    <location>
        <begin position="440"/>
        <end position="449"/>
    </location>
</feature>
<evidence type="ECO:0000256" key="2">
    <source>
        <dbReference type="ARBA" id="ARBA00006831"/>
    </source>
</evidence>
<organism evidence="16 17">
    <name type="scientific">Mastacembelus armatus</name>
    <name type="common">zig-zag eel</name>
    <dbReference type="NCBI Taxonomy" id="205130"/>
    <lineage>
        <taxon>Eukaryota</taxon>
        <taxon>Metazoa</taxon>
        <taxon>Chordata</taxon>
        <taxon>Craniata</taxon>
        <taxon>Vertebrata</taxon>
        <taxon>Euteleostomi</taxon>
        <taxon>Actinopterygii</taxon>
        <taxon>Neopterygii</taxon>
        <taxon>Teleostei</taxon>
        <taxon>Neoteleostei</taxon>
        <taxon>Acanthomorphata</taxon>
        <taxon>Anabantaria</taxon>
        <taxon>Synbranchiformes</taxon>
        <taxon>Mastacembelidae</taxon>
        <taxon>Mastacembelus</taxon>
    </lineage>
</organism>
<evidence type="ECO:0000256" key="13">
    <source>
        <dbReference type="ARBA" id="ARBA00037133"/>
    </source>
</evidence>
<dbReference type="GO" id="GO:0045504">
    <property type="term" value="F:dynein heavy chain binding"/>
    <property type="evidence" value="ECO:0007669"/>
    <property type="project" value="TreeGrafter"/>
</dbReference>
<keyword evidence="11 14" id="KW-0505">Motor protein</keyword>
<keyword evidence="9 14" id="KW-0067">ATP-binding</keyword>
<keyword evidence="17" id="KW-1185">Reference proteome</keyword>